<dbReference type="InterPro" id="IPR003439">
    <property type="entry name" value="ABC_transporter-like_ATP-bd"/>
</dbReference>
<dbReference type="GO" id="GO:0005524">
    <property type="term" value="F:ATP binding"/>
    <property type="evidence" value="ECO:0007669"/>
    <property type="project" value="UniProtKB-KW"/>
</dbReference>
<evidence type="ECO:0000313" key="6">
    <source>
        <dbReference type="EMBL" id="SFK69472.1"/>
    </source>
</evidence>
<dbReference type="EMBL" id="FOTC01000001">
    <property type="protein sequence ID" value="SFK69472.1"/>
    <property type="molecule type" value="Genomic_DNA"/>
</dbReference>
<dbReference type="STRING" id="553466.SAMN04487950_0627"/>
<dbReference type="GO" id="GO:0016887">
    <property type="term" value="F:ATP hydrolysis activity"/>
    <property type="evidence" value="ECO:0007669"/>
    <property type="project" value="InterPro"/>
</dbReference>
<dbReference type="InterPro" id="IPR027417">
    <property type="entry name" value="P-loop_NTPase"/>
</dbReference>
<proteinExistence type="inferred from homology"/>
<dbReference type="AlphaFoldDB" id="A0A1I4BKS9"/>
<organism evidence="6 7">
    <name type="scientific">Halogranum rubrum</name>
    <dbReference type="NCBI Taxonomy" id="553466"/>
    <lineage>
        <taxon>Archaea</taxon>
        <taxon>Methanobacteriati</taxon>
        <taxon>Methanobacteriota</taxon>
        <taxon>Stenosarchaea group</taxon>
        <taxon>Halobacteria</taxon>
        <taxon>Halobacteriales</taxon>
        <taxon>Haloferacaceae</taxon>
    </lineage>
</organism>
<dbReference type="InterPro" id="IPR003593">
    <property type="entry name" value="AAA+_ATPase"/>
</dbReference>
<dbReference type="PANTHER" id="PTHR42711">
    <property type="entry name" value="ABC TRANSPORTER ATP-BINDING PROTEIN"/>
    <property type="match status" value="1"/>
</dbReference>
<sequence>MGAIDVSHLSKHFGDVVAVDDLSFSVEEGEIFGYLGPNGAGKTTTIRTLLGYQKPTAGTARVLGADIRDSGALTRTKAHIGYLPSSPSFDERATGATYLDFHASLKGDERRAELLDMFDPPLGRKIGTYSTGNKQMLGIVQTFMHDPELVIMDEPTAGLDPIKQERFNQFLREERDRGTTIVFSSHILGEVRRVCDRVGFIRDGHLVTLEDIETLLERGGKLVRVNTATPLDPETADLGGVVNFEQADREAQFTFTGDYNELLALLADYDVVDLDVGEPPLEDVFMHYYGESDV</sequence>
<reference evidence="7" key="1">
    <citation type="submission" date="2016-10" db="EMBL/GenBank/DDBJ databases">
        <authorList>
            <person name="Varghese N."/>
            <person name="Submissions S."/>
        </authorList>
    </citation>
    <scope>NUCLEOTIDE SEQUENCE [LARGE SCALE GENOMIC DNA]</scope>
    <source>
        <strain evidence="7">CGMCC 1.7738</strain>
    </source>
</reference>
<keyword evidence="7" id="KW-1185">Reference proteome</keyword>
<dbReference type="PROSITE" id="PS50893">
    <property type="entry name" value="ABC_TRANSPORTER_2"/>
    <property type="match status" value="1"/>
</dbReference>
<keyword evidence="2" id="KW-0813">Transport</keyword>
<evidence type="ECO:0000259" key="5">
    <source>
        <dbReference type="PROSITE" id="PS50893"/>
    </source>
</evidence>
<accession>A0A1I4BKS9</accession>
<dbReference type="RefSeq" id="WP_089865567.1">
    <property type="nucleotide sequence ID" value="NZ_FOTC01000001.1"/>
</dbReference>
<dbReference type="CDD" id="cd03230">
    <property type="entry name" value="ABC_DR_subfamily_A"/>
    <property type="match status" value="1"/>
</dbReference>
<dbReference type="PANTHER" id="PTHR42711:SF5">
    <property type="entry name" value="ABC TRANSPORTER ATP-BINDING PROTEIN NATA"/>
    <property type="match status" value="1"/>
</dbReference>
<feature type="domain" description="ABC transporter" evidence="5">
    <location>
        <begin position="4"/>
        <end position="228"/>
    </location>
</feature>
<dbReference type="Proteomes" id="UP000199607">
    <property type="component" value="Unassembled WGS sequence"/>
</dbReference>
<evidence type="ECO:0000256" key="1">
    <source>
        <dbReference type="ARBA" id="ARBA00005417"/>
    </source>
</evidence>
<evidence type="ECO:0000256" key="4">
    <source>
        <dbReference type="ARBA" id="ARBA00022840"/>
    </source>
</evidence>
<keyword evidence="3" id="KW-0547">Nucleotide-binding</keyword>
<dbReference type="SMART" id="SM00382">
    <property type="entry name" value="AAA"/>
    <property type="match status" value="1"/>
</dbReference>
<evidence type="ECO:0000256" key="2">
    <source>
        <dbReference type="ARBA" id="ARBA00022448"/>
    </source>
</evidence>
<dbReference type="Gene3D" id="3.40.50.300">
    <property type="entry name" value="P-loop containing nucleotide triphosphate hydrolases"/>
    <property type="match status" value="1"/>
</dbReference>
<evidence type="ECO:0000313" key="7">
    <source>
        <dbReference type="Proteomes" id="UP000199607"/>
    </source>
</evidence>
<gene>
    <name evidence="6" type="ORF">SAMN04487950_0627</name>
</gene>
<protein>
    <submittedName>
        <fullName evidence="6">ABC-2 type transport system ATP-binding protein</fullName>
    </submittedName>
</protein>
<name>A0A1I4BKS9_9EURY</name>
<evidence type="ECO:0000256" key="3">
    <source>
        <dbReference type="ARBA" id="ARBA00022741"/>
    </source>
</evidence>
<comment type="similarity">
    <text evidence="1">Belongs to the ABC transporter superfamily.</text>
</comment>
<dbReference type="SUPFAM" id="SSF52540">
    <property type="entry name" value="P-loop containing nucleoside triphosphate hydrolases"/>
    <property type="match status" value="1"/>
</dbReference>
<dbReference type="Pfam" id="PF00005">
    <property type="entry name" value="ABC_tran"/>
    <property type="match status" value="1"/>
</dbReference>
<dbReference type="InterPro" id="IPR050763">
    <property type="entry name" value="ABC_transporter_ATP-binding"/>
</dbReference>
<keyword evidence="4 6" id="KW-0067">ATP-binding</keyword>